<evidence type="ECO:0000313" key="3">
    <source>
        <dbReference type="Proteomes" id="UP000554965"/>
    </source>
</evidence>
<dbReference type="AlphaFoldDB" id="A0A7Z7ILV4"/>
<keyword evidence="3" id="KW-1185">Reference proteome</keyword>
<gene>
    <name evidence="2" type="ORF">MSIMFB_03454</name>
</gene>
<dbReference type="EMBL" id="OCTY01000002">
    <property type="protein sequence ID" value="SOJ55977.1"/>
    <property type="molecule type" value="Genomic_DNA"/>
</dbReference>
<feature type="compositionally biased region" description="Low complexity" evidence="1">
    <location>
        <begin position="22"/>
        <end position="35"/>
    </location>
</feature>
<proteinExistence type="predicted"/>
<protein>
    <submittedName>
        <fullName evidence="2">Uncharacterized protein</fullName>
    </submittedName>
</protein>
<evidence type="ECO:0000313" key="2">
    <source>
        <dbReference type="EMBL" id="SOJ55977.1"/>
    </source>
</evidence>
<evidence type="ECO:0000256" key="1">
    <source>
        <dbReference type="SAM" id="MobiDB-lite"/>
    </source>
</evidence>
<accession>A0A7Z7ILV4</accession>
<name>A0A7Z7ILV4_9MYCO</name>
<reference evidence="2 3" key="1">
    <citation type="submission" date="2017-10" db="EMBL/GenBank/DDBJ databases">
        <authorList>
            <consortium name="Urmite Genomes"/>
        </authorList>
    </citation>
    <scope>NUCLEOTIDE SEQUENCE [LARGE SCALE GENOMIC DNA]</scope>
    <source>
        <strain evidence="2 3">FB-527</strain>
    </source>
</reference>
<comment type="caution">
    <text evidence="2">The sequence shown here is derived from an EMBL/GenBank/DDBJ whole genome shotgun (WGS) entry which is preliminary data.</text>
</comment>
<organism evidence="2 3">
    <name type="scientific">Mycobacterium simulans</name>
    <dbReference type="NCBI Taxonomy" id="627089"/>
    <lineage>
        <taxon>Bacteria</taxon>
        <taxon>Bacillati</taxon>
        <taxon>Actinomycetota</taxon>
        <taxon>Actinomycetes</taxon>
        <taxon>Mycobacteriales</taxon>
        <taxon>Mycobacteriaceae</taxon>
        <taxon>Mycobacterium</taxon>
    </lineage>
</organism>
<dbReference type="Proteomes" id="UP000554965">
    <property type="component" value="Unassembled WGS sequence"/>
</dbReference>
<sequence>MYKQAAPRPGAPTFAIHPPPGAAGTASPTVGPTGSAHAAVADQPRSATGAAGHPLVGAHPAGPAVAIQQTARSAGLAHAVDSSPCGAVANERAPQQHGGGRVYYIENVLLQRFQGGGIGGLGAGVGTRAAGQGLNELPMKRRRLDAELLILVSVRLEQLRDGGRHLVAGRGQ</sequence>
<feature type="region of interest" description="Disordered" evidence="1">
    <location>
        <begin position="1"/>
        <end position="41"/>
    </location>
</feature>